<dbReference type="Ensembl" id="ENSSLUT00000035472.1">
    <property type="protein sequence ID" value="ENSSLUP00000034401.1"/>
    <property type="gene ID" value="ENSSLUG00000015291.1"/>
</dbReference>
<sequence length="167" mass="18274">MMISPSLCALSALVSQRDSRYYSVDLDRGHSGFGFSLRGGSEYNMGLYVLGLMKGGPASRSLKMQVCLLTINGNSTAGMTHSQAVEQIRRGGHRIHLVLKRGNGYVPDYGETQWEDISGMLPPCVYRKNSNSPIFCLSTVHSSTQSPLLSSLVVKHTSQPVCWTSFL</sequence>
<dbReference type="PANTHER" id="PTHR10316">
    <property type="entry name" value="MEMBRANE ASSOCIATED GUANYLATE KINASE-RELATED"/>
    <property type="match status" value="1"/>
</dbReference>
<reference evidence="2" key="2">
    <citation type="submission" date="2025-09" db="UniProtKB">
        <authorList>
            <consortium name="Ensembl"/>
        </authorList>
    </citation>
    <scope>IDENTIFICATION</scope>
</reference>
<dbReference type="GO" id="GO:0005911">
    <property type="term" value="C:cell-cell junction"/>
    <property type="evidence" value="ECO:0007669"/>
    <property type="project" value="TreeGrafter"/>
</dbReference>
<organism evidence="2 3">
    <name type="scientific">Sander lucioperca</name>
    <name type="common">Pike-perch</name>
    <name type="synonym">Perca lucioperca</name>
    <dbReference type="NCBI Taxonomy" id="283035"/>
    <lineage>
        <taxon>Eukaryota</taxon>
        <taxon>Metazoa</taxon>
        <taxon>Chordata</taxon>
        <taxon>Craniata</taxon>
        <taxon>Vertebrata</taxon>
        <taxon>Euteleostomi</taxon>
        <taxon>Actinopterygii</taxon>
        <taxon>Neopterygii</taxon>
        <taxon>Teleostei</taxon>
        <taxon>Neoteleostei</taxon>
        <taxon>Acanthomorphata</taxon>
        <taxon>Eupercaria</taxon>
        <taxon>Perciformes</taxon>
        <taxon>Percoidei</taxon>
        <taxon>Percidae</taxon>
        <taxon>Luciopercinae</taxon>
        <taxon>Sander</taxon>
    </lineage>
</organism>
<protein>
    <recommendedName>
        <fullName evidence="1">PDZ domain-containing protein</fullName>
    </recommendedName>
</protein>
<dbReference type="InterPro" id="IPR036034">
    <property type="entry name" value="PDZ_sf"/>
</dbReference>
<keyword evidence="3" id="KW-1185">Reference proteome</keyword>
<proteinExistence type="predicted"/>
<evidence type="ECO:0000313" key="3">
    <source>
        <dbReference type="Proteomes" id="UP000694568"/>
    </source>
</evidence>
<dbReference type="SUPFAM" id="SSF50156">
    <property type="entry name" value="PDZ domain-like"/>
    <property type="match status" value="1"/>
</dbReference>
<accession>A0A8D0D5A9</accession>
<dbReference type="Proteomes" id="UP000694568">
    <property type="component" value="Unplaced"/>
</dbReference>
<dbReference type="Pfam" id="PF00595">
    <property type="entry name" value="PDZ"/>
    <property type="match status" value="1"/>
</dbReference>
<feature type="domain" description="PDZ" evidence="1">
    <location>
        <begin position="23"/>
        <end position="103"/>
    </location>
</feature>
<dbReference type="GeneTree" id="ENSGT00940000164755"/>
<dbReference type="CDD" id="cd06735">
    <property type="entry name" value="PDZ5_MAGI-1_3-like"/>
    <property type="match status" value="1"/>
</dbReference>
<evidence type="ECO:0000259" key="1">
    <source>
        <dbReference type="PROSITE" id="PS50106"/>
    </source>
</evidence>
<evidence type="ECO:0000313" key="2">
    <source>
        <dbReference type="Ensembl" id="ENSSLUP00000034401.1"/>
    </source>
</evidence>
<dbReference type="PROSITE" id="PS50106">
    <property type="entry name" value="PDZ"/>
    <property type="match status" value="1"/>
</dbReference>
<dbReference type="Gene3D" id="2.30.42.10">
    <property type="match status" value="1"/>
</dbReference>
<dbReference type="PANTHER" id="PTHR10316:SF41">
    <property type="entry name" value="MAGI FAMILY MEMBER, X-LINKED A-RELATED"/>
    <property type="match status" value="1"/>
</dbReference>
<dbReference type="AlphaFoldDB" id="A0A8D0D5A9"/>
<name>A0A8D0D5A9_SANLU</name>
<dbReference type="InterPro" id="IPR001478">
    <property type="entry name" value="PDZ"/>
</dbReference>
<reference evidence="2" key="1">
    <citation type="submission" date="2025-08" db="UniProtKB">
        <authorList>
            <consortium name="Ensembl"/>
        </authorList>
    </citation>
    <scope>IDENTIFICATION</scope>
</reference>
<dbReference type="FunFam" id="2.30.42.10:FF:000249">
    <property type="entry name" value="membrane-associated guanylate kinase, WW and PDZ domain-containing protein 1-like isoform X2"/>
    <property type="match status" value="1"/>
</dbReference>
<dbReference type="GO" id="GO:0005737">
    <property type="term" value="C:cytoplasm"/>
    <property type="evidence" value="ECO:0007669"/>
    <property type="project" value="TreeGrafter"/>
</dbReference>
<dbReference type="GO" id="GO:0007165">
    <property type="term" value="P:signal transduction"/>
    <property type="evidence" value="ECO:0007669"/>
    <property type="project" value="TreeGrafter"/>
</dbReference>
<dbReference type="SMART" id="SM00228">
    <property type="entry name" value="PDZ"/>
    <property type="match status" value="1"/>
</dbReference>